<evidence type="ECO:0000313" key="2">
    <source>
        <dbReference type="EMBL" id="TEB26771.1"/>
    </source>
</evidence>
<reference evidence="2 3" key="1">
    <citation type="journal article" date="2019" name="Nat. Ecol. Evol.">
        <title>Megaphylogeny resolves global patterns of mushroom evolution.</title>
        <authorList>
            <person name="Varga T."/>
            <person name="Krizsan K."/>
            <person name="Foldi C."/>
            <person name="Dima B."/>
            <person name="Sanchez-Garcia M."/>
            <person name="Sanchez-Ramirez S."/>
            <person name="Szollosi G.J."/>
            <person name="Szarkandi J.G."/>
            <person name="Papp V."/>
            <person name="Albert L."/>
            <person name="Andreopoulos W."/>
            <person name="Angelini C."/>
            <person name="Antonin V."/>
            <person name="Barry K.W."/>
            <person name="Bougher N.L."/>
            <person name="Buchanan P."/>
            <person name="Buyck B."/>
            <person name="Bense V."/>
            <person name="Catcheside P."/>
            <person name="Chovatia M."/>
            <person name="Cooper J."/>
            <person name="Damon W."/>
            <person name="Desjardin D."/>
            <person name="Finy P."/>
            <person name="Geml J."/>
            <person name="Haridas S."/>
            <person name="Hughes K."/>
            <person name="Justo A."/>
            <person name="Karasinski D."/>
            <person name="Kautmanova I."/>
            <person name="Kiss B."/>
            <person name="Kocsube S."/>
            <person name="Kotiranta H."/>
            <person name="LaButti K.M."/>
            <person name="Lechner B.E."/>
            <person name="Liimatainen K."/>
            <person name="Lipzen A."/>
            <person name="Lukacs Z."/>
            <person name="Mihaltcheva S."/>
            <person name="Morgado L.N."/>
            <person name="Niskanen T."/>
            <person name="Noordeloos M.E."/>
            <person name="Ohm R.A."/>
            <person name="Ortiz-Santana B."/>
            <person name="Ovrebo C."/>
            <person name="Racz N."/>
            <person name="Riley R."/>
            <person name="Savchenko A."/>
            <person name="Shiryaev A."/>
            <person name="Soop K."/>
            <person name="Spirin V."/>
            <person name="Szebenyi C."/>
            <person name="Tomsovsky M."/>
            <person name="Tulloss R.E."/>
            <person name="Uehling J."/>
            <person name="Grigoriev I.V."/>
            <person name="Vagvolgyi C."/>
            <person name="Papp T."/>
            <person name="Martin F.M."/>
            <person name="Miettinen O."/>
            <person name="Hibbett D.S."/>
            <person name="Nagy L.G."/>
        </authorList>
    </citation>
    <scope>NUCLEOTIDE SEQUENCE [LARGE SCALE GENOMIC DNA]</scope>
    <source>
        <strain evidence="2 3">FP101781</strain>
    </source>
</reference>
<dbReference type="STRING" id="71717.A0A4Y7SYI4"/>
<feature type="compositionally biased region" description="Low complexity" evidence="1">
    <location>
        <begin position="457"/>
        <end position="470"/>
    </location>
</feature>
<feature type="compositionally biased region" description="Basic and acidic residues" evidence="1">
    <location>
        <begin position="283"/>
        <end position="293"/>
    </location>
</feature>
<feature type="region of interest" description="Disordered" evidence="1">
    <location>
        <begin position="442"/>
        <end position="473"/>
    </location>
</feature>
<accession>A0A4Y7SYI4</accession>
<proteinExistence type="predicted"/>
<dbReference type="EMBL" id="QPFP01000046">
    <property type="protein sequence ID" value="TEB26771.1"/>
    <property type="molecule type" value="Genomic_DNA"/>
</dbReference>
<organism evidence="2 3">
    <name type="scientific">Coprinellus micaceus</name>
    <name type="common">Glistening ink-cap mushroom</name>
    <name type="synonym">Coprinus micaceus</name>
    <dbReference type="NCBI Taxonomy" id="71717"/>
    <lineage>
        <taxon>Eukaryota</taxon>
        <taxon>Fungi</taxon>
        <taxon>Dikarya</taxon>
        <taxon>Basidiomycota</taxon>
        <taxon>Agaricomycotina</taxon>
        <taxon>Agaricomycetes</taxon>
        <taxon>Agaricomycetidae</taxon>
        <taxon>Agaricales</taxon>
        <taxon>Agaricineae</taxon>
        <taxon>Psathyrellaceae</taxon>
        <taxon>Coprinellus</taxon>
    </lineage>
</organism>
<gene>
    <name evidence="2" type="ORF">FA13DRAFT_1635606</name>
</gene>
<comment type="caution">
    <text evidence="2">The sequence shown here is derived from an EMBL/GenBank/DDBJ whole genome shotgun (WGS) entry which is preliminary data.</text>
</comment>
<dbReference type="Proteomes" id="UP000298030">
    <property type="component" value="Unassembled WGS sequence"/>
</dbReference>
<protein>
    <submittedName>
        <fullName evidence="2">Uncharacterized protein</fullName>
    </submittedName>
</protein>
<evidence type="ECO:0000256" key="1">
    <source>
        <dbReference type="SAM" id="MobiDB-lite"/>
    </source>
</evidence>
<keyword evidence="3" id="KW-1185">Reference proteome</keyword>
<feature type="region of interest" description="Disordered" evidence="1">
    <location>
        <begin position="494"/>
        <end position="514"/>
    </location>
</feature>
<dbReference type="OrthoDB" id="3270336at2759"/>
<sequence>MTAKESVSRREGVQFQYVEADCYYSPNNVVKPRPLVLAPILQNPFNPGGGCAPSIRYRDLRPRPWTPSFGWTSFTPVVPCYEDGPRSILSVLRHSPPIEHFSDESGGRQGFSLIPNNAWCILEKNIYTAVCALKGAFHLPVILPFLPNVLGYTAMFTQKRYLKHSLQESREWFLVWIGALTYCLFAAQHHPDLMRQKEQHRYPFWRKSLQDAGLSDAWIDEMIYSPITDYQTIPRLGCVVDILNRPAADPEVQWFTDFGVPVWYRWGPAEEVEADKHEYIARRRPPKELELPSKQDSTAEDVTMAEAAGETDRQAAEQHQKEPEWVAFFRKQEADRPALLTRETPLQRQRRLNRMREPPTSSTPVFEWELDPQSNVDVWIRVPIPAKWRAETLMDYGEAQKRYDPFYNEWDLWTEFGEVTQEEEEAIDALVYDPLLSTLVQETPSGEPGPIQPESSAVVPTTTPPTVQTVEPPPAVPTVAPLPVVPAVEPPLAPTADEAPPMARVTDPSSLTDPSGQEIEEVFGSFYRLAPPIPGAYIPEDEGQNRRDIFLRLLGQKGALTPQGSKTLFFMSKTYPPAQHLMNCILDRQTDFAGVWDLRDDCISPVRLRARFQMLRSVGFTPVATRSSPPQGDDIFDQAEVCYVLKDLPENSVPWKLGLISASIALAVCRLPDDYTATDIARWCVHNGVPFRIFHPSSSGISPSPNSPTPQLQRSFTIPMRPFNHKFTRDDYNSYVHLRTLLLGQPHMQAALKRGGIIWRLALGTLGHSNICQTPSHLGGTRCLKLGSPELVDNALTMNELDLICGAYECVSDDGKQRALRSWWPLARYYEKEECGENYGRWSFRREEWYSTRLNHIEKDNFSTKPLTYTEWKSVQHGPRLVRTFHAVVEKASLNVLTKHVPAGDFD</sequence>
<name>A0A4Y7SYI4_COPMI</name>
<dbReference type="AlphaFoldDB" id="A0A4Y7SYI4"/>
<evidence type="ECO:0000313" key="3">
    <source>
        <dbReference type="Proteomes" id="UP000298030"/>
    </source>
</evidence>
<feature type="region of interest" description="Disordered" evidence="1">
    <location>
        <begin position="283"/>
        <end position="315"/>
    </location>
</feature>